<name>A0ABC9TZ83_CLOSY</name>
<reference evidence="2 3" key="1">
    <citation type="submission" date="2013-07" db="EMBL/GenBank/DDBJ databases">
        <authorList>
            <person name="Weinstock G."/>
            <person name="Sodergren E."/>
            <person name="Wylie T."/>
            <person name="Fulton L."/>
            <person name="Fulton R."/>
            <person name="Fronick C."/>
            <person name="O'Laughlin M."/>
            <person name="Godfrey J."/>
            <person name="Miner T."/>
            <person name="Herter B."/>
            <person name="Appelbaum E."/>
            <person name="Cordes M."/>
            <person name="Lek S."/>
            <person name="Wollam A."/>
            <person name="Pepin K.H."/>
            <person name="Palsikar V.B."/>
            <person name="Mitreva M."/>
            <person name="Wilson R.K."/>
        </authorList>
    </citation>
    <scope>NUCLEOTIDE SEQUENCE [LARGE SCALE GENOMIC DNA]</scope>
    <source>
        <strain evidence="2 3">ATCC 14940</strain>
    </source>
</reference>
<organism evidence="2 3">
    <name type="scientific">[Clostridium] symbiosum ATCC 14940</name>
    <dbReference type="NCBI Taxonomy" id="411472"/>
    <lineage>
        <taxon>Bacteria</taxon>
        <taxon>Bacillati</taxon>
        <taxon>Bacillota</taxon>
        <taxon>Clostridia</taxon>
        <taxon>Lachnospirales</taxon>
        <taxon>Lachnospiraceae</taxon>
        <taxon>Otoolea</taxon>
    </lineage>
</organism>
<proteinExistence type="predicted"/>
<dbReference type="AlphaFoldDB" id="A0ABC9TZ83"/>
<keyword evidence="1" id="KW-0812">Transmembrane</keyword>
<keyword evidence="1" id="KW-0472">Membrane</keyword>
<evidence type="ECO:0000313" key="2">
    <source>
        <dbReference type="EMBL" id="ERI77818.1"/>
    </source>
</evidence>
<evidence type="ECO:0000313" key="3">
    <source>
        <dbReference type="Proteomes" id="UP000016491"/>
    </source>
</evidence>
<accession>A0ABC9TZ83</accession>
<keyword evidence="1" id="KW-1133">Transmembrane helix</keyword>
<evidence type="ECO:0000256" key="1">
    <source>
        <dbReference type="SAM" id="Phobius"/>
    </source>
</evidence>
<gene>
    <name evidence="2" type="ORF">CLOSYM_01830</name>
</gene>
<feature type="transmembrane region" description="Helical" evidence="1">
    <location>
        <begin position="32"/>
        <end position="50"/>
    </location>
</feature>
<sequence length="51" mass="5861">MPYVSIPLSVLIRLHAHGPAVFSSFKGLILQAYHTIFTMMTQLFFFNFITL</sequence>
<dbReference type="EMBL" id="AWSU01000141">
    <property type="protein sequence ID" value="ERI77818.1"/>
    <property type="molecule type" value="Genomic_DNA"/>
</dbReference>
<dbReference type="Proteomes" id="UP000016491">
    <property type="component" value="Unassembled WGS sequence"/>
</dbReference>
<protein>
    <submittedName>
        <fullName evidence="2">Uncharacterized protein</fullName>
    </submittedName>
</protein>
<comment type="caution">
    <text evidence="2">The sequence shown here is derived from an EMBL/GenBank/DDBJ whole genome shotgun (WGS) entry which is preliminary data.</text>
</comment>